<organism evidence="3 4">
    <name type="scientific">Lentithecium fluviatile CBS 122367</name>
    <dbReference type="NCBI Taxonomy" id="1168545"/>
    <lineage>
        <taxon>Eukaryota</taxon>
        <taxon>Fungi</taxon>
        <taxon>Dikarya</taxon>
        <taxon>Ascomycota</taxon>
        <taxon>Pezizomycotina</taxon>
        <taxon>Dothideomycetes</taxon>
        <taxon>Pleosporomycetidae</taxon>
        <taxon>Pleosporales</taxon>
        <taxon>Massarineae</taxon>
        <taxon>Lentitheciaceae</taxon>
        <taxon>Lentithecium</taxon>
    </lineage>
</organism>
<feature type="compositionally biased region" description="Acidic residues" evidence="1">
    <location>
        <begin position="450"/>
        <end position="459"/>
    </location>
</feature>
<feature type="compositionally biased region" description="Polar residues" evidence="1">
    <location>
        <begin position="328"/>
        <end position="341"/>
    </location>
</feature>
<dbReference type="Proteomes" id="UP000799291">
    <property type="component" value="Unassembled WGS sequence"/>
</dbReference>
<dbReference type="SUPFAM" id="SSF81296">
    <property type="entry name" value="E set domains"/>
    <property type="match status" value="1"/>
</dbReference>
<dbReference type="PANTHER" id="PTHR40625:SF1">
    <property type="entry name" value="AMP-ACTIVATED PROTEIN KINASE GLYCOGEN-BINDING DOMAIN-CONTAINING PROTEIN"/>
    <property type="match status" value="1"/>
</dbReference>
<feature type="compositionally biased region" description="Polar residues" evidence="1">
    <location>
        <begin position="397"/>
        <end position="409"/>
    </location>
</feature>
<dbReference type="PANTHER" id="PTHR40625">
    <property type="entry name" value="GTP-BINDING PROTEIN ESDC-RELATED"/>
    <property type="match status" value="1"/>
</dbReference>
<feature type="compositionally biased region" description="Low complexity" evidence="1">
    <location>
        <begin position="493"/>
        <end position="507"/>
    </location>
</feature>
<protein>
    <submittedName>
        <fullName evidence="3">Uncharacterized protein</fullName>
    </submittedName>
</protein>
<dbReference type="OrthoDB" id="5422351at2759"/>
<keyword evidence="4" id="KW-1185">Reference proteome</keyword>
<gene>
    <name evidence="3" type="ORF">K458DRAFT_143652</name>
</gene>
<name>A0A6G1IIL2_9PLEO</name>
<sequence>MGSSTTLVTFLFDLPAAARTVELLGSWDNFTKPYPLKHDRRRGHGTWSGCYTFDDIICDGDLDNINGKRTGALKMGGTYWYYYNVDGEERHNPSEPSTTVCPLLPGQRLNVLEVPRESRSRSSSESSDNFTRNPRDKFLTPVPPKPLPSPRLGDLCKESYAVPMHHVRGPRSATYPSSGQSLSPGYARHARSVSTSPQMASPALFSDFKGLKEKLAQKRSASSTRTRSRSVRELEIGAPTLISTTAEEVNLVPLSSLQPPPRSAPMRAPVRSPSFSPPVTARLREFSPLGSHPVDPEKDLHLAAPMDEKRQVGRPRSRSELPKVTATEFATKSTVVRANSSETRRTKVFSNEPWIQSPRFPQRSSYTEEQMTEAATPAPVLERPSFSLEPPSLDARPTSSHGGNQSAGLRQSAVDKNKELPPLPRYIVPAPLFACSSASSSPTLSHDPENQTENEDEDADTNRNSESNSHFSVWSTESITYSSPTSDDEAIHSPTFSSLTSSCSELGSPTRLSARFSISDYMHSPDRDSAAIDEEGDGVLDEEVHSSHLSANPPRLDELRISAFGSGLFDLDVRHGGSGSRGSRGSRRQVACFGLGFQGYKLPEDESTSKVTITEPKLRLEPSFKHDRDSSVSQAETLVNEFGFLGESVL</sequence>
<proteinExistence type="predicted"/>
<feature type="region of interest" description="Disordered" evidence="1">
    <location>
        <begin position="113"/>
        <end position="152"/>
    </location>
</feature>
<feature type="compositionally biased region" description="Basic and acidic residues" evidence="1">
    <location>
        <begin position="294"/>
        <end position="321"/>
    </location>
</feature>
<feature type="region of interest" description="Disordered" evidence="1">
    <location>
        <begin position="437"/>
        <end position="507"/>
    </location>
</feature>
<dbReference type="EMBL" id="MU005615">
    <property type="protein sequence ID" value="KAF2678062.1"/>
    <property type="molecule type" value="Genomic_DNA"/>
</dbReference>
<accession>A0A6G1IIL2</accession>
<feature type="compositionally biased region" description="Polar residues" evidence="1">
    <location>
        <begin position="462"/>
        <end position="485"/>
    </location>
</feature>
<evidence type="ECO:0000256" key="1">
    <source>
        <dbReference type="SAM" id="MobiDB-lite"/>
    </source>
</evidence>
<dbReference type="AlphaFoldDB" id="A0A6G1IIL2"/>
<evidence type="ECO:0000256" key="2">
    <source>
        <dbReference type="SAM" id="SignalP"/>
    </source>
</evidence>
<keyword evidence="2" id="KW-0732">Signal</keyword>
<feature type="region of interest" description="Disordered" evidence="1">
    <location>
        <begin position="254"/>
        <end position="411"/>
    </location>
</feature>
<evidence type="ECO:0000313" key="3">
    <source>
        <dbReference type="EMBL" id="KAF2678062.1"/>
    </source>
</evidence>
<reference evidence="3" key="1">
    <citation type="journal article" date="2020" name="Stud. Mycol.">
        <title>101 Dothideomycetes genomes: a test case for predicting lifestyles and emergence of pathogens.</title>
        <authorList>
            <person name="Haridas S."/>
            <person name="Albert R."/>
            <person name="Binder M."/>
            <person name="Bloem J."/>
            <person name="Labutti K."/>
            <person name="Salamov A."/>
            <person name="Andreopoulos B."/>
            <person name="Baker S."/>
            <person name="Barry K."/>
            <person name="Bills G."/>
            <person name="Bluhm B."/>
            <person name="Cannon C."/>
            <person name="Castanera R."/>
            <person name="Culley D."/>
            <person name="Daum C."/>
            <person name="Ezra D."/>
            <person name="Gonzalez J."/>
            <person name="Henrissat B."/>
            <person name="Kuo A."/>
            <person name="Liang C."/>
            <person name="Lipzen A."/>
            <person name="Lutzoni F."/>
            <person name="Magnuson J."/>
            <person name="Mondo S."/>
            <person name="Nolan M."/>
            <person name="Ohm R."/>
            <person name="Pangilinan J."/>
            <person name="Park H.-J."/>
            <person name="Ramirez L."/>
            <person name="Alfaro M."/>
            <person name="Sun H."/>
            <person name="Tritt A."/>
            <person name="Yoshinaga Y."/>
            <person name="Zwiers L.-H."/>
            <person name="Turgeon B."/>
            <person name="Goodwin S."/>
            <person name="Spatafora J."/>
            <person name="Crous P."/>
            <person name="Grigoriev I."/>
        </authorList>
    </citation>
    <scope>NUCLEOTIDE SEQUENCE</scope>
    <source>
        <strain evidence="3">CBS 122367</strain>
    </source>
</reference>
<dbReference type="InterPro" id="IPR013783">
    <property type="entry name" value="Ig-like_fold"/>
</dbReference>
<dbReference type="InterPro" id="IPR014756">
    <property type="entry name" value="Ig_E-set"/>
</dbReference>
<evidence type="ECO:0000313" key="4">
    <source>
        <dbReference type="Proteomes" id="UP000799291"/>
    </source>
</evidence>
<feature type="signal peptide" evidence="2">
    <location>
        <begin position="1"/>
        <end position="20"/>
    </location>
</feature>
<dbReference type="Gene3D" id="2.60.40.10">
    <property type="entry name" value="Immunoglobulins"/>
    <property type="match status" value="1"/>
</dbReference>
<feature type="chain" id="PRO_5026085929" evidence="2">
    <location>
        <begin position="21"/>
        <end position="650"/>
    </location>
</feature>